<proteinExistence type="predicted"/>
<evidence type="ECO:0000313" key="2">
    <source>
        <dbReference type="EMBL" id="MPC69521.1"/>
    </source>
</evidence>
<feature type="region of interest" description="Disordered" evidence="1">
    <location>
        <begin position="1"/>
        <end position="22"/>
    </location>
</feature>
<protein>
    <submittedName>
        <fullName evidence="2">Uncharacterized protein</fullName>
    </submittedName>
</protein>
<name>A0A5B7H9Z5_PORTR</name>
<reference evidence="2 3" key="1">
    <citation type="submission" date="2019-05" db="EMBL/GenBank/DDBJ databases">
        <title>Another draft genome of Portunus trituberculatus and its Hox gene families provides insights of decapod evolution.</title>
        <authorList>
            <person name="Jeong J.-H."/>
            <person name="Song I."/>
            <person name="Kim S."/>
            <person name="Choi T."/>
            <person name="Kim D."/>
            <person name="Ryu S."/>
            <person name="Kim W."/>
        </authorList>
    </citation>
    <scope>NUCLEOTIDE SEQUENCE [LARGE SCALE GENOMIC DNA]</scope>
    <source>
        <tissue evidence="2">Muscle</tissue>
    </source>
</reference>
<organism evidence="2 3">
    <name type="scientific">Portunus trituberculatus</name>
    <name type="common">Swimming crab</name>
    <name type="synonym">Neptunus trituberculatus</name>
    <dbReference type="NCBI Taxonomy" id="210409"/>
    <lineage>
        <taxon>Eukaryota</taxon>
        <taxon>Metazoa</taxon>
        <taxon>Ecdysozoa</taxon>
        <taxon>Arthropoda</taxon>
        <taxon>Crustacea</taxon>
        <taxon>Multicrustacea</taxon>
        <taxon>Malacostraca</taxon>
        <taxon>Eumalacostraca</taxon>
        <taxon>Eucarida</taxon>
        <taxon>Decapoda</taxon>
        <taxon>Pleocyemata</taxon>
        <taxon>Brachyura</taxon>
        <taxon>Eubrachyura</taxon>
        <taxon>Portunoidea</taxon>
        <taxon>Portunidae</taxon>
        <taxon>Portuninae</taxon>
        <taxon>Portunus</taxon>
    </lineage>
</organism>
<keyword evidence="3" id="KW-1185">Reference proteome</keyword>
<sequence length="64" mass="7216">MVSKNLKNIENPQNTTRASPNIWQHSDGVFWGNTLRYVGYLNFKGPLPHPPQPGASPLSTLYHK</sequence>
<accession>A0A5B7H9Z5</accession>
<gene>
    <name evidence="2" type="ORF">E2C01_063747</name>
</gene>
<evidence type="ECO:0000256" key="1">
    <source>
        <dbReference type="SAM" id="MobiDB-lite"/>
    </source>
</evidence>
<evidence type="ECO:0000313" key="3">
    <source>
        <dbReference type="Proteomes" id="UP000324222"/>
    </source>
</evidence>
<dbReference type="Proteomes" id="UP000324222">
    <property type="component" value="Unassembled WGS sequence"/>
</dbReference>
<comment type="caution">
    <text evidence="2">The sequence shown here is derived from an EMBL/GenBank/DDBJ whole genome shotgun (WGS) entry which is preliminary data.</text>
</comment>
<dbReference type="AlphaFoldDB" id="A0A5B7H9Z5"/>
<dbReference type="EMBL" id="VSRR010029562">
    <property type="protein sequence ID" value="MPC69521.1"/>
    <property type="molecule type" value="Genomic_DNA"/>
</dbReference>